<dbReference type="RefSeq" id="WP_075820279.1">
    <property type="nucleotide sequence ID" value="NZ_CAPNHH010000048.1"/>
</dbReference>
<feature type="coiled-coil region" evidence="1">
    <location>
        <begin position="101"/>
        <end position="135"/>
    </location>
</feature>
<reference evidence="4 5" key="1">
    <citation type="submission" date="2016-11" db="EMBL/GenBank/DDBJ databases">
        <title>Description of two novel members of the family Erysipelotrichaceae: Ileibacterium lipovorans gen. nov., sp. nov. and Dubosiella newyorkensis, gen. nov., sp. nov.</title>
        <authorList>
            <person name="Cox L.M."/>
            <person name="Sohn J."/>
            <person name="Tyrrell K.L."/>
            <person name="Citron D.M."/>
            <person name="Lawson P.A."/>
            <person name="Patel N.B."/>
            <person name="Iizumi T."/>
            <person name="Perez-Perez G.I."/>
            <person name="Goldstein E.J."/>
            <person name="Blaser M.J."/>
        </authorList>
    </citation>
    <scope>NUCLEOTIDE SEQUENCE [LARGE SCALE GENOMIC DNA]</scope>
    <source>
        <strain evidence="4 5">NYU-BL-A3</strain>
    </source>
</reference>
<feature type="transmembrane region" description="Helical" evidence="2">
    <location>
        <begin position="69"/>
        <end position="96"/>
    </location>
</feature>
<gene>
    <name evidence="4" type="ORF">BO222_08790</name>
</gene>
<keyword evidence="5" id="KW-1185">Reference proteome</keyword>
<comment type="caution">
    <text evidence="4">The sequence shown here is derived from an EMBL/GenBank/DDBJ whole genome shotgun (WGS) entry which is preliminary data.</text>
</comment>
<organism evidence="4 5">
    <name type="scientific">Ileibacterium valens</name>
    <dbReference type="NCBI Taxonomy" id="1862668"/>
    <lineage>
        <taxon>Bacteria</taxon>
        <taxon>Bacillati</taxon>
        <taxon>Bacillota</taxon>
        <taxon>Erysipelotrichia</taxon>
        <taxon>Erysipelotrichales</taxon>
        <taxon>Erysipelotrichaceae</taxon>
        <taxon>Ileibacterium</taxon>
    </lineage>
</organism>
<proteinExistence type="predicted"/>
<protein>
    <recommendedName>
        <fullName evidence="3">Potassium channel domain-containing protein</fullName>
    </recommendedName>
</protein>
<keyword evidence="2" id="KW-0472">Membrane</keyword>
<keyword evidence="2" id="KW-1133">Transmembrane helix</keyword>
<feature type="domain" description="Potassium channel" evidence="3">
    <location>
        <begin position="24"/>
        <end position="96"/>
    </location>
</feature>
<sequence>MESLKLFWLIMKRTHGDRLMIGFIIFYIIDCLCLWIFDPGLDNIGDAFWLGFNIATSIGLGDYTVTAPAARICAILLGIYGVIIVAFIPGLIASYYSEKTRMNLNQSIKQHYEELDDLTNMNSAQKKQLSETLRKEREAR</sequence>
<dbReference type="EMBL" id="MPJW01000173">
    <property type="protein sequence ID" value="OLU38244.1"/>
    <property type="molecule type" value="Genomic_DNA"/>
</dbReference>
<name>A0A1U7NES8_9FIRM</name>
<dbReference type="InterPro" id="IPR013099">
    <property type="entry name" value="K_chnl_dom"/>
</dbReference>
<accession>A0A1U7NES8</accession>
<keyword evidence="2" id="KW-0812">Transmembrane</keyword>
<dbReference type="AlphaFoldDB" id="A0A1U7NES8"/>
<evidence type="ECO:0000313" key="4">
    <source>
        <dbReference type="EMBL" id="OLU38244.1"/>
    </source>
</evidence>
<dbReference type="SUPFAM" id="SSF81324">
    <property type="entry name" value="Voltage-gated potassium channels"/>
    <property type="match status" value="1"/>
</dbReference>
<dbReference type="Gene3D" id="1.10.287.70">
    <property type="match status" value="1"/>
</dbReference>
<feature type="transmembrane region" description="Helical" evidence="2">
    <location>
        <begin position="20"/>
        <end position="37"/>
    </location>
</feature>
<evidence type="ECO:0000256" key="2">
    <source>
        <dbReference type="SAM" id="Phobius"/>
    </source>
</evidence>
<dbReference type="Pfam" id="PF07885">
    <property type="entry name" value="Ion_trans_2"/>
    <property type="match status" value="1"/>
</dbReference>
<evidence type="ECO:0000256" key="1">
    <source>
        <dbReference type="SAM" id="Coils"/>
    </source>
</evidence>
<dbReference type="Proteomes" id="UP000186341">
    <property type="component" value="Unassembled WGS sequence"/>
</dbReference>
<evidence type="ECO:0000313" key="5">
    <source>
        <dbReference type="Proteomes" id="UP000186341"/>
    </source>
</evidence>
<evidence type="ECO:0000259" key="3">
    <source>
        <dbReference type="Pfam" id="PF07885"/>
    </source>
</evidence>
<keyword evidence="1" id="KW-0175">Coiled coil</keyword>